<dbReference type="PATRIC" id="fig|1082933.3.peg.2065"/>
<gene>
    <name evidence="1" type="ORF">MEA186_10704</name>
</gene>
<dbReference type="KEGG" id="mamo:A6B35_20965"/>
<dbReference type="AlphaFoldDB" id="G6Y874"/>
<proteinExistence type="predicted"/>
<keyword evidence="2" id="KW-1185">Reference proteome</keyword>
<evidence type="ECO:0000313" key="1">
    <source>
        <dbReference type="EMBL" id="EHH12112.1"/>
    </source>
</evidence>
<evidence type="ECO:0000313" key="2">
    <source>
        <dbReference type="Proteomes" id="UP000002949"/>
    </source>
</evidence>
<sequence length="74" mass="8066">MWEALMMLRLIASMRPASLPIGSVLPIDHVGRAMPPALPADTLRGAVRLSFAAYRLSLPISARLSTEDHDQKIA</sequence>
<dbReference type="STRING" id="1082933.A6B35_20965"/>
<dbReference type="EMBL" id="AGSN01000086">
    <property type="protein sequence ID" value="EHH12112.1"/>
    <property type="molecule type" value="Genomic_DNA"/>
</dbReference>
<dbReference type="Proteomes" id="UP000002949">
    <property type="component" value="Unassembled WGS sequence"/>
</dbReference>
<dbReference type="OrthoDB" id="8086157at2"/>
<accession>G6Y874</accession>
<name>G6Y874_9HYPH</name>
<protein>
    <submittedName>
        <fullName evidence="1">Uncharacterized protein</fullName>
    </submittedName>
</protein>
<organism evidence="1 2">
    <name type="scientific">Mesorhizobium amorphae CCNWGS0123</name>
    <dbReference type="NCBI Taxonomy" id="1082933"/>
    <lineage>
        <taxon>Bacteria</taxon>
        <taxon>Pseudomonadati</taxon>
        <taxon>Pseudomonadota</taxon>
        <taxon>Alphaproteobacteria</taxon>
        <taxon>Hyphomicrobiales</taxon>
        <taxon>Phyllobacteriaceae</taxon>
        <taxon>Mesorhizobium</taxon>
    </lineage>
</organism>
<reference evidence="1 2" key="1">
    <citation type="journal article" date="2012" name="J. Bacteriol.">
        <title>Draft Genome Sequence of Plant Growth-Promoting Rhizobium Mesorhizobium amorphae, Isolated from Zinc-Lead Mine Tailings.</title>
        <authorList>
            <person name="Hao X."/>
            <person name="Lin Y."/>
            <person name="Johnstone L."/>
            <person name="Baltrus D.A."/>
            <person name="Miller S.J."/>
            <person name="Wei G."/>
            <person name="Rensing C."/>
        </authorList>
    </citation>
    <scope>NUCLEOTIDE SEQUENCE [LARGE SCALE GENOMIC DNA]</scope>
    <source>
        <strain evidence="1 2">CCNWGS0123</strain>
    </source>
</reference>
<dbReference type="RefSeq" id="WP_006201654.1">
    <property type="nucleotide sequence ID" value="NZ_AGSN01000086.1"/>
</dbReference>